<organism evidence="9 10">
    <name type="scientific">Tsukamurella soli</name>
    <dbReference type="NCBI Taxonomy" id="644556"/>
    <lineage>
        <taxon>Bacteria</taxon>
        <taxon>Bacillati</taxon>
        <taxon>Actinomycetota</taxon>
        <taxon>Actinomycetes</taxon>
        <taxon>Mycobacteriales</taxon>
        <taxon>Tsukamurellaceae</taxon>
        <taxon>Tsukamurella</taxon>
    </lineage>
</organism>
<evidence type="ECO:0000313" key="10">
    <source>
        <dbReference type="Proteomes" id="UP001500635"/>
    </source>
</evidence>
<evidence type="ECO:0000256" key="1">
    <source>
        <dbReference type="ARBA" id="ARBA00004651"/>
    </source>
</evidence>
<feature type="transmembrane region" description="Helical" evidence="7">
    <location>
        <begin position="133"/>
        <end position="152"/>
    </location>
</feature>
<evidence type="ECO:0000256" key="3">
    <source>
        <dbReference type="ARBA" id="ARBA00022475"/>
    </source>
</evidence>
<name>A0ABP8JRR8_9ACTN</name>
<feature type="transmembrane region" description="Helical" evidence="7">
    <location>
        <begin position="12"/>
        <end position="32"/>
    </location>
</feature>
<gene>
    <name evidence="9" type="ORF">GCM10023147_27100</name>
</gene>
<evidence type="ECO:0000313" key="9">
    <source>
        <dbReference type="EMBL" id="GAA4394723.1"/>
    </source>
</evidence>
<evidence type="ECO:0000256" key="2">
    <source>
        <dbReference type="ARBA" id="ARBA00022448"/>
    </source>
</evidence>
<keyword evidence="5 7" id="KW-1133">Transmembrane helix</keyword>
<dbReference type="Proteomes" id="UP001500635">
    <property type="component" value="Unassembled WGS sequence"/>
</dbReference>
<proteinExistence type="predicted"/>
<evidence type="ECO:0000256" key="7">
    <source>
        <dbReference type="SAM" id="Phobius"/>
    </source>
</evidence>
<keyword evidence="4 7" id="KW-0812">Transmembrane</keyword>
<keyword evidence="3" id="KW-1003">Cell membrane</keyword>
<reference evidence="10" key="1">
    <citation type="journal article" date="2019" name="Int. J. Syst. Evol. Microbiol.">
        <title>The Global Catalogue of Microorganisms (GCM) 10K type strain sequencing project: providing services to taxonomists for standard genome sequencing and annotation.</title>
        <authorList>
            <consortium name="The Broad Institute Genomics Platform"/>
            <consortium name="The Broad Institute Genome Sequencing Center for Infectious Disease"/>
            <person name="Wu L."/>
            <person name="Ma J."/>
        </authorList>
    </citation>
    <scope>NUCLEOTIDE SEQUENCE [LARGE SCALE GENOMIC DNA]</scope>
    <source>
        <strain evidence="10">JCM 17688</strain>
    </source>
</reference>
<dbReference type="EMBL" id="BAABFR010000039">
    <property type="protein sequence ID" value="GAA4394723.1"/>
    <property type="molecule type" value="Genomic_DNA"/>
</dbReference>
<dbReference type="PANTHER" id="PTHR30151">
    <property type="entry name" value="ALKANE SULFONATE ABC TRANSPORTER-RELATED, MEMBRANE SUBUNIT"/>
    <property type="match status" value="1"/>
</dbReference>
<keyword evidence="10" id="KW-1185">Reference proteome</keyword>
<evidence type="ECO:0000256" key="4">
    <source>
        <dbReference type="ARBA" id="ARBA00022692"/>
    </source>
</evidence>
<accession>A0ABP8JRR8</accession>
<sequence length="267" mass="27483">MTPAALSTSPQVRRWVGGGIGLIVIVLLWWLASQTLYTTDHAIPTPWSVVRHYGSGADWVTLRADFAPTTAEALWGFLWGDLLALAAAALVLLVPRLSEVANQVAIVSYCLPPVAIGAILVEAAPLGSHVPPIILAAMAPFFTTVVGTLVGLRSASSASLDVITAYGGGYLTQLRKVRVITALPNIFAALKIAAPAAFLGAVLGEFVGGGGDDSVGVALISAQSHLQSDVLWWIALTSGAVAGIGYLLVAGIARLVTPWGAMAGAAQ</sequence>
<dbReference type="SUPFAM" id="SSF161098">
    <property type="entry name" value="MetI-like"/>
    <property type="match status" value="1"/>
</dbReference>
<keyword evidence="2" id="KW-0813">Transport</keyword>
<evidence type="ECO:0000256" key="5">
    <source>
        <dbReference type="ARBA" id="ARBA00022989"/>
    </source>
</evidence>
<feature type="transmembrane region" description="Helical" evidence="7">
    <location>
        <begin position="182"/>
        <end position="203"/>
    </location>
</feature>
<feature type="domain" description="ABC transmembrane type-1" evidence="8">
    <location>
        <begin position="83"/>
        <end position="258"/>
    </location>
</feature>
<dbReference type="Pfam" id="PF00528">
    <property type="entry name" value="BPD_transp_1"/>
    <property type="match status" value="1"/>
</dbReference>
<feature type="transmembrane region" description="Helical" evidence="7">
    <location>
        <begin position="106"/>
        <end position="127"/>
    </location>
</feature>
<keyword evidence="6 7" id="KW-0472">Membrane</keyword>
<comment type="subcellular location">
    <subcellularLocation>
        <location evidence="1">Cell membrane</location>
        <topology evidence="1">Multi-pass membrane protein</topology>
    </subcellularLocation>
</comment>
<evidence type="ECO:0000256" key="6">
    <source>
        <dbReference type="ARBA" id="ARBA00023136"/>
    </source>
</evidence>
<feature type="transmembrane region" description="Helical" evidence="7">
    <location>
        <begin position="230"/>
        <end position="253"/>
    </location>
</feature>
<dbReference type="RefSeq" id="WP_344996597.1">
    <property type="nucleotide sequence ID" value="NZ_BAABFR010000039.1"/>
</dbReference>
<evidence type="ECO:0000259" key="8">
    <source>
        <dbReference type="Pfam" id="PF00528"/>
    </source>
</evidence>
<comment type="caution">
    <text evidence="9">The sequence shown here is derived from an EMBL/GenBank/DDBJ whole genome shotgun (WGS) entry which is preliminary data.</text>
</comment>
<dbReference type="InterPro" id="IPR035906">
    <property type="entry name" value="MetI-like_sf"/>
</dbReference>
<protein>
    <recommendedName>
        <fullName evidence="8">ABC transmembrane type-1 domain-containing protein</fullName>
    </recommendedName>
</protein>
<dbReference type="PANTHER" id="PTHR30151:SF20">
    <property type="entry name" value="ABC TRANSPORTER PERMEASE PROTEIN HI_0355-RELATED"/>
    <property type="match status" value="1"/>
</dbReference>
<dbReference type="InterPro" id="IPR000515">
    <property type="entry name" value="MetI-like"/>
</dbReference>
<feature type="transmembrane region" description="Helical" evidence="7">
    <location>
        <begin position="73"/>
        <end position="94"/>
    </location>
</feature>